<dbReference type="OrthoDB" id="5147799at2"/>
<feature type="region of interest" description="Disordered" evidence="2">
    <location>
        <begin position="57"/>
        <end position="76"/>
    </location>
</feature>
<keyword evidence="3" id="KW-0472">Membrane</keyword>
<evidence type="ECO:0000313" key="5">
    <source>
        <dbReference type="Proteomes" id="UP000280819"/>
    </source>
</evidence>
<dbReference type="EMBL" id="RQZG01000007">
    <property type="protein sequence ID" value="RRD05195.1"/>
    <property type="molecule type" value="Genomic_DNA"/>
</dbReference>
<sequence>MSVLKNLQEQQSSSPTSNPSMSRLDAIEQQLTKLTTAVSELAQYVKVMDEAQTGKLTALTSQQREQPSRPQLDDETRSRIAEIEKTLAAVASQLSSSEAVKLPDGSSVRRSDLDAHSMMARIEKQLATTAQSSAELAEAVKKRGRVTIDVDKVNAHFAGQLDGRLQKALEPSVARLEQALDGFEARVANVGRQRAVQAVQEVEAVVAKADDVVDAVKAAERRVAALESKVTWTAVGRMGLALLPLTAVLLVIGGLVGGVAYAAGVGPLLGWAWGSFSGTSVWWQKALIAIGTLGGLAGFGALVWWLAQRLGEDFRHW</sequence>
<gene>
    <name evidence="4" type="ORF">EII34_07625</name>
</gene>
<protein>
    <submittedName>
        <fullName evidence="4">Uncharacterized protein</fullName>
    </submittedName>
</protein>
<evidence type="ECO:0000256" key="2">
    <source>
        <dbReference type="SAM" id="MobiDB-lite"/>
    </source>
</evidence>
<keyword evidence="3" id="KW-0812">Transmembrane</keyword>
<feature type="compositionally biased region" description="Polar residues" evidence="2">
    <location>
        <begin position="1"/>
        <end position="11"/>
    </location>
</feature>
<feature type="region of interest" description="Disordered" evidence="2">
    <location>
        <begin position="1"/>
        <end position="22"/>
    </location>
</feature>
<evidence type="ECO:0000256" key="3">
    <source>
        <dbReference type="SAM" id="Phobius"/>
    </source>
</evidence>
<dbReference type="AlphaFoldDB" id="A0A3P1T7N3"/>
<proteinExistence type="predicted"/>
<evidence type="ECO:0000256" key="1">
    <source>
        <dbReference type="SAM" id="Coils"/>
    </source>
</evidence>
<name>A0A3P1T7N3_9ACTN</name>
<accession>A0A3P1T7N3</accession>
<evidence type="ECO:0000313" key="4">
    <source>
        <dbReference type="EMBL" id="RRD05195.1"/>
    </source>
</evidence>
<organism evidence="4 5">
    <name type="scientific">Arachnia propionica</name>
    <dbReference type="NCBI Taxonomy" id="1750"/>
    <lineage>
        <taxon>Bacteria</taxon>
        <taxon>Bacillati</taxon>
        <taxon>Actinomycetota</taxon>
        <taxon>Actinomycetes</taxon>
        <taxon>Propionibacteriales</taxon>
        <taxon>Propionibacteriaceae</taxon>
        <taxon>Arachnia</taxon>
    </lineage>
</organism>
<reference evidence="4 5" key="1">
    <citation type="submission" date="2018-11" db="EMBL/GenBank/DDBJ databases">
        <title>Genomes From Bacteria Associated with the Canine Oral Cavity: a Test Case for Automated Genome-Based Taxonomic Assignment.</title>
        <authorList>
            <person name="Coil D.A."/>
            <person name="Jospin G."/>
            <person name="Darling A.E."/>
            <person name="Wallis C."/>
            <person name="Davis I.J."/>
            <person name="Harris S."/>
            <person name="Eisen J.A."/>
            <person name="Holcombe L.J."/>
            <person name="O'Flynn C."/>
        </authorList>
    </citation>
    <scope>NUCLEOTIDE SEQUENCE [LARGE SCALE GENOMIC DNA]</scope>
    <source>
        <strain evidence="4 5">OH887_COT-365</strain>
    </source>
</reference>
<dbReference type="RefSeq" id="WP_124844542.1">
    <property type="nucleotide sequence ID" value="NZ_RQZG01000007.1"/>
</dbReference>
<feature type="coiled-coil region" evidence="1">
    <location>
        <begin position="173"/>
        <end position="229"/>
    </location>
</feature>
<keyword evidence="1" id="KW-0175">Coiled coil</keyword>
<dbReference type="Proteomes" id="UP000280819">
    <property type="component" value="Unassembled WGS sequence"/>
</dbReference>
<comment type="caution">
    <text evidence="4">The sequence shown here is derived from an EMBL/GenBank/DDBJ whole genome shotgun (WGS) entry which is preliminary data.</text>
</comment>
<keyword evidence="3" id="KW-1133">Transmembrane helix</keyword>
<feature type="compositionally biased region" description="Low complexity" evidence="2">
    <location>
        <begin position="12"/>
        <end position="22"/>
    </location>
</feature>
<feature type="transmembrane region" description="Helical" evidence="3">
    <location>
        <begin position="282"/>
        <end position="307"/>
    </location>
</feature>
<feature type="transmembrane region" description="Helical" evidence="3">
    <location>
        <begin position="239"/>
        <end position="262"/>
    </location>
</feature>
<feature type="compositionally biased region" description="Polar residues" evidence="2">
    <location>
        <begin position="57"/>
        <end position="69"/>
    </location>
</feature>